<dbReference type="Gene3D" id="3.40.50.300">
    <property type="entry name" value="P-loop containing nucleotide triphosphate hydrolases"/>
    <property type="match status" value="1"/>
</dbReference>
<dbReference type="InterPro" id="IPR049945">
    <property type="entry name" value="AAA_22"/>
</dbReference>
<feature type="domain" description="ORC1/DEAH AAA+ ATPase" evidence="1">
    <location>
        <begin position="102"/>
        <end position="214"/>
    </location>
</feature>
<dbReference type="SUPFAM" id="SSF52540">
    <property type="entry name" value="P-loop containing nucleoside triphosphate hydrolases"/>
    <property type="match status" value="1"/>
</dbReference>
<dbReference type="HOGENOM" id="CLU_938953_0_0_10"/>
<keyword evidence="3" id="KW-1185">Reference proteome</keyword>
<dbReference type="OrthoDB" id="1426482at2"/>
<dbReference type="KEGG" id="wvi:Weevi_0139"/>
<organism evidence="2 3">
    <name type="scientific">Weeksella virosa (strain ATCC 43766 / DSM 16922 / JCM 21250 / CCUG 30538 / CDC 9751 / IAM 14551 / NBRC 16016 / NCTC 11634 / CL345/78)</name>
    <dbReference type="NCBI Taxonomy" id="865938"/>
    <lineage>
        <taxon>Bacteria</taxon>
        <taxon>Pseudomonadati</taxon>
        <taxon>Bacteroidota</taxon>
        <taxon>Flavobacteriia</taxon>
        <taxon>Flavobacteriales</taxon>
        <taxon>Weeksellaceae</taxon>
        <taxon>Weeksella</taxon>
    </lineage>
</organism>
<sequence length="292" mass="33165">MNGKNAKIEWAEKIDICNRLANFVQRKGSQKKAGVALDVSNATISQILAHNWDLVSDEMWRKISSSVGGSANEWVMVENVSVTEKLMKLLNESQSMALVFGITANAGSGKSATIAHYVHQHENAFAISCNEYMEERDFVMEIFKAMGREPNTTRVYPMTIELIDILKRTPFPVLILDEADKLKNKVLNFFITFYNQLEGICGLNLIATSYLEKRIKNGAQNNTKGFREIYSRLGRKFISLSEVNYTDVLKICKANGVDDEKVIQDIFADCENDLRRVKRRIIAEQRKRQVNG</sequence>
<name>F0NX91_WEEVC</name>
<gene>
    <name evidence="2" type="ordered locus">Weevi_0139</name>
</gene>
<dbReference type="InterPro" id="IPR027417">
    <property type="entry name" value="P-loop_NTPase"/>
</dbReference>
<evidence type="ECO:0000259" key="1">
    <source>
        <dbReference type="Pfam" id="PF13401"/>
    </source>
</evidence>
<reference evidence="3" key="2">
    <citation type="journal article" date="2011" name="Stand. Genomic Sci.">
        <title>Complete genome sequence of Weeksella virosa type strain (9751T).</title>
        <authorList>
            <person name="Lang E."/>
            <person name="Teshima H."/>
            <person name="Lucas S."/>
            <person name="Lapidus A."/>
            <person name="Hammon N."/>
            <person name="Deshpande S."/>
            <person name="Nolan M."/>
            <person name="Cheng J."/>
            <person name="Pitluck S."/>
            <person name="Liolios K."/>
            <person name="Pagani I."/>
            <person name="Mikhailova N."/>
            <person name="Ivanova N."/>
            <person name="Mavromatis K."/>
            <person name="Pati A."/>
            <person name="Tapia R."/>
            <person name="Han C."/>
            <person name="Goodwin L."/>
            <person name="Chen A."/>
            <person name="Palaniappan K."/>
            <person name="Land M."/>
            <person name="Hauser L."/>
            <person name="Chang Y."/>
            <person name="Jeffries C."/>
            <person name="Brambilla E."/>
            <person name="Kopitz M."/>
            <person name="Rohde M."/>
            <person name="Goker M."/>
            <person name="Tindall B."/>
            <person name="Detter J."/>
            <person name="Woyke T."/>
            <person name="Bristow J."/>
            <person name="Eisen J."/>
            <person name="Markowitz V."/>
            <person name="Hugenholtz P."/>
            <person name="Klenk H."/>
            <person name="Kyrpides N."/>
        </authorList>
    </citation>
    <scope>NUCLEOTIDE SEQUENCE [LARGE SCALE GENOMIC DNA]</scope>
    <source>
        <strain evidence="3">ATCC 43766 / DSM 16922 / JCM 21250 / NBRC 16016 / NCTC 11634 / CL345/78</strain>
    </source>
</reference>
<proteinExistence type="predicted"/>
<dbReference type="AlphaFoldDB" id="F0NX91"/>
<evidence type="ECO:0000313" key="2">
    <source>
        <dbReference type="EMBL" id="ADX66865.1"/>
    </source>
</evidence>
<dbReference type="EMBL" id="CP002455">
    <property type="protein sequence ID" value="ADX66865.1"/>
    <property type="molecule type" value="Genomic_DNA"/>
</dbReference>
<dbReference type="GO" id="GO:0016887">
    <property type="term" value="F:ATP hydrolysis activity"/>
    <property type="evidence" value="ECO:0007669"/>
    <property type="project" value="InterPro"/>
</dbReference>
<reference evidence="2 3" key="1">
    <citation type="journal article" date="2011" name="Stand. Genomic Sci.">
        <title>Complete genome sequence of Weeksella virosa type strain (9751).</title>
        <authorList>
            <person name="Lang E."/>
            <person name="Teshima H."/>
            <person name="Lucas S."/>
            <person name="Lapidus A."/>
            <person name="Hammon N."/>
            <person name="Deshpande S."/>
            <person name="Nolan M."/>
            <person name="Cheng J.F."/>
            <person name="Pitluck S."/>
            <person name="Liolios K."/>
            <person name="Pagani I."/>
            <person name="Mikhailova N."/>
            <person name="Ivanova N."/>
            <person name="Mavromatis K."/>
            <person name="Pati A."/>
            <person name="Tapia R."/>
            <person name="Han C."/>
            <person name="Goodwin L."/>
            <person name="Chen A."/>
            <person name="Palaniappan K."/>
            <person name="Land M."/>
            <person name="Hauser L."/>
            <person name="Chang Y.J."/>
            <person name="Jeffries C.D."/>
            <person name="Brambilla E.M."/>
            <person name="Kopitz M."/>
            <person name="Rohde M."/>
            <person name="Goker M."/>
            <person name="Tindall B.J."/>
            <person name="Detter J.C."/>
            <person name="Woyke T."/>
            <person name="Bristow J."/>
            <person name="Eisen J.A."/>
            <person name="Markowitz V."/>
            <person name="Hugenholtz P."/>
            <person name="Klenk H.P."/>
            <person name="Kyrpides N.C."/>
        </authorList>
    </citation>
    <scope>NUCLEOTIDE SEQUENCE [LARGE SCALE GENOMIC DNA]</scope>
    <source>
        <strain evidence="3">ATCC 43766 / DSM 16922 / JCM 21250 / NBRC 16016 / NCTC 11634 / CL345/78</strain>
    </source>
</reference>
<accession>F0NX91</accession>
<dbReference type="RefSeq" id="WP_013597257.1">
    <property type="nucleotide sequence ID" value="NC_015144.1"/>
</dbReference>
<protein>
    <recommendedName>
        <fullName evidence="1">ORC1/DEAH AAA+ ATPase domain-containing protein</fullName>
    </recommendedName>
</protein>
<dbReference type="Pfam" id="PF13401">
    <property type="entry name" value="AAA_22"/>
    <property type="match status" value="1"/>
</dbReference>
<evidence type="ECO:0000313" key="3">
    <source>
        <dbReference type="Proteomes" id="UP000008641"/>
    </source>
</evidence>
<dbReference type="eggNOG" id="COG2842">
    <property type="taxonomic scope" value="Bacteria"/>
</dbReference>
<dbReference type="STRING" id="865938.Weevi_0139"/>
<dbReference type="Proteomes" id="UP000008641">
    <property type="component" value="Chromosome"/>
</dbReference>